<accession>L2GMR9</accession>
<evidence type="ECO:0000313" key="2">
    <source>
        <dbReference type="Proteomes" id="UP000011082"/>
    </source>
</evidence>
<dbReference type="Proteomes" id="UP000011082">
    <property type="component" value="Unassembled WGS sequence"/>
</dbReference>
<dbReference type="RefSeq" id="XP_007604203.1">
    <property type="nucleotide sequence ID" value="XM_007604141.1"/>
</dbReference>
<keyword evidence="2" id="KW-1185">Reference proteome</keyword>
<dbReference type="GeneID" id="19881468"/>
<sequence>MESDHYTIQFRKPAKRSELTLEQVLQSKNDLKNILNELLCIERFKERDIDLLDSYLIKNVKGRTLGDELLILLFEVYLKVVGFDLLFEQLAISNGLYEKHNSTICSRDAVHGCSDDKWIKYEDKIINKSGFICERARTVLSERQDCSKLSILAYIACLSISELYEGEYEVYYILDYILKERIKTVEVGSNTIHCSASTRCKDKSIKLRDGVKVEHANCKINKEDGCNGISTQCKGNMHSIIDDISKINAKSSNYPQVCYHSQGEVQTQRGKVAIGWAKYCKYTFKGVLFGLNCESFFEIEMLYLNDIRSLISVITVKKSHKLLYERLDFILKNKSYFKFNSLLANSHSNNTGSVFYTEKILLRVADENLTKQFIIQTQVPLKCFFKICTRMDFNFMKCMNLCIEYFEEVPDDVLSRVIASERFRVETFQAFKKITKTIIDRKMELPLDKLLSIKEHYHSDGNAKNIHNGSLRFNNWKIEVIHRINYILDLASNQQLALDSIAPFLKKTVSWDHPEISLKLVFRIKSYKIFKMFINKLKAHDNGLKDGLTGNNTKRTKKNGIHYVLL</sequence>
<reference evidence="2" key="1">
    <citation type="submission" date="2011-05" db="EMBL/GenBank/DDBJ databases">
        <title>The genome sequence of Vittaforma corneae strain ATCC 50505.</title>
        <authorList>
            <consortium name="The Broad Institute Genome Sequencing Platform"/>
            <person name="Cuomo C."/>
            <person name="Didier E."/>
            <person name="Bowers L."/>
            <person name="Young S.K."/>
            <person name="Zeng Q."/>
            <person name="Gargeya S."/>
            <person name="Fitzgerald M."/>
            <person name="Haas B."/>
            <person name="Abouelleil A."/>
            <person name="Alvarado L."/>
            <person name="Arachchi H.M."/>
            <person name="Berlin A."/>
            <person name="Chapman S.B."/>
            <person name="Gearin G."/>
            <person name="Goldberg J."/>
            <person name="Griggs A."/>
            <person name="Gujja S."/>
            <person name="Hansen M."/>
            <person name="Heiman D."/>
            <person name="Howarth C."/>
            <person name="Larimer J."/>
            <person name="Lui A."/>
            <person name="MacDonald P.J.P."/>
            <person name="McCowen C."/>
            <person name="Montmayeur A."/>
            <person name="Murphy C."/>
            <person name="Neiman D."/>
            <person name="Pearson M."/>
            <person name="Priest M."/>
            <person name="Roberts A."/>
            <person name="Saif S."/>
            <person name="Shea T."/>
            <person name="Sisk P."/>
            <person name="Stolte C."/>
            <person name="Sykes S."/>
            <person name="Wortman J."/>
            <person name="Nusbaum C."/>
            <person name="Birren B."/>
        </authorList>
    </citation>
    <scope>NUCLEOTIDE SEQUENCE [LARGE SCALE GENOMIC DNA]</scope>
    <source>
        <strain evidence="2">ATCC 50505</strain>
    </source>
</reference>
<dbReference type="VEuPathDB" id="MicrosporidiaDB:VICG_00752"/>
<dbReference type="EMBL" id="JH370134">
    <property type="protein sequence ID" value="ELA42111.1"/>
    <property type="molecule type" value="Genomic_DNA"/>
</dbReference>
<dbReference type="AlphaFoldDB" id="L2GMR9"/>
<protein>
    <submittedName>
        <fullName evidence="1">Uncharacterized protein</fullName>
    </submittedName>
</protein>
<gene>
    <name evidence="1" type="ORF">VICG_00752</name>
</gene>
<proteinExistence type="predicted"/>
<dbReference type="HOGENOM" id="CLU_481626_0_0_1"/>
<evidence type="ECO:0000313" key="1">
    <source>
        <dbReference type="EMBL" id="ELA42111.1"/>
    </source>
</evidence>
<name>L2GMR9_VITCO</name>
<organism evidence="1 2">
    <name type="scientific">Vittaforma corneae (strain ATCC 50505)</name>
    <name type="common">Microsporidian parasite</name>
    <name type="synonym">Nosema corneum</name>
    <dbReference type="NCBI Taxonomy" id="993615"/>
    <lineage>
        <taxon>Eukaryota</taxon>
        <taxon>Fungi</taxon>
        <taxon>Fungi incertae sedis</taxon>
        <taxon>Microsporidia</taxon>
        <taxon>Nosematidae</taxon>
        <taxon>Vittaforma</taxon>
    </lineage>
</organism>
<dbReference type="InParanoid" id="L2GMR9"/>